<evidence type="ECO:0000259" key="2">
    <source>
        <dbReference type="Pfam" id="PF01364"/>
    </source>
</evidence>
<name>A0A1G6REZ3_9BACT</name>
<organism evidence="3 4">
    <name type="scientific">Algoriphagus faecimaris</name>
    <dbReference type="NCBI Taxonomy" id="686796"/>
    <lineage>
        <taxon>Bacteria</taxon>
        <taxon>Pseudomonadati</taxon>
        <taxon>Bacteroidota</taxon>
        <taxon>Cytophagia</taxon>
        <taxon>Cytophagales</taxon>
        <taxon>Cyclobacteriaceae</taxon>
        <taxon>Algoriphagus</taxon>
    </lineage>
</organism>
<gene>
    <name evidence="3" type="ORF">SAMN04488104_101268</name>
</gene>
<feature type="domain" description="Gingipain" evidence="2">
    <location>
        <begin position="360"/>
        <end position="724"/>
    </location>
</feature>
<dbReference type="GO" id="GO:0008234">
    <property type="term" value="F:cysteine-type peptidase activity"/>
    <property type="evidence" value="ECO:0007669"/>
    <property type="project" value="InterPro"/>
</dbReference>
<keyword evidence="1" id="KW-0732">Signal</keyword>
<dbReference type="GO" id="GO:0006508">
    <property type="term" value="P:proteolysis"/>
    <property type="evidence" value="ECO:0007669"/>
    <property type="project" value="InterPro"/>
</dbReference>
<dbReference type="Gene3D" id="3.40.50.10390">
    <property type="entry name" value="Gingipain r, domain 1"/>
    <property type="match status" value="1"/>
</dbReference>
<sequence>MILFSNRRLLLGVLFFLFFHSKAKGQDQYFRFSVQEKGLYLFSKDHLSILGGSDFSNVAFYGFPGSLPQKLDSSAFSLHQIPALETEEGLLVYLEGANQMVDSLGELSYRHHHFTDELSYLIGFEEKPTRISAQTPDNSSSTASTMYKWEALKIEAINLLNSGRTWYSDPIRAGGSRSFGFDLQSESSAPWKIQGVLMGASTSGGSFDIFEKENQIHTVEIASIPETTYGLKGVSKHFKVEFSPEGKSMSSLRLAYQSSSSGSSGYLDYLMVGMPVEAVNPPSGIYFLRQNHSTVHPSSQQFMWDISDFFRPIRIEHTGNPIEISASKIALFTEKDIRKIENITPVNSSLRQSSAWPELLIVSPKSLANAAEKLSLHKLSQGIYTEWVALENIYEEFGYGNPDLIAIRNFLAWHFHQGKTLKNVLLLGKGTFDYKGKLGGRPNLLPIYTSRNSLNPLTTFSSDDFFGLLDLGQGEWQEDREGDEVLQIGVGRLPVITSQEADVVVKKIIDYESGFSGIQWKKNFTLMADDADNNIHVRDAESHSQYSLEKAPDFTQNKLYLDLFEQIAEEGSQSSPDAKEALKKTLDKGTLFLNYIGHGNETTLTAEQVFRVEDLQDWPAQRHLPLWITATCEFGRHDSPFIRSAAEELLTIPDKGAIGLLTTGRPVFSSVNFALNQAFIQTVFEKENGAFQDLGSIFLKTKNRSLNGPFNRNFSLLGDPSMRLAAPNYEVRLISLNDPEEMELESLSGNQIVQYEADIWDPIANQSVENFDGEVTVQLWDRLKTSRTLGDESSPIEFSEEKTLLFQGEAKVENGKIHGRLRVPSQISTDLERGSLRFFAIDSLRERDAAGSSKPLLGGEAIPESFDDVGPKISLFMENKEVVPLSTFKSRLIPTEITFFDSSGIDVSGLDPEKILSLQLNSNPEINLNQLFKAKKGDFIEGIVKLKLEDLVEGKNQIRIQAYDLAGNRNILELEFILEGTDRLRILSHKTFPNPASSESHFEIRHNRAGENLMMRLEVFNLEGKILYSESLRLVEAGAVIGDLSWIFLQNQTKYPAKGTYIYKLALQSEVDQTMDIASGQIVIE</sequence>
<dbReference type="InterPro" id="IPR029030">
    <property type="entry name" value="Caspase-like_dom_sf"/>
</dbReference>
<evidence type="ECO:0000313" key="4">
    <source>
        <dbReference type="Proteomes" id="UP000199060"/>
    </source>
</evidence>
<protein>
    <submittedName>
        <fullName evidence="3">Peptidase family C25</fullName>
    </submittedName>
</protein>
<dbReference type="Pfam" id="PF01364">
    <property type="entry name" value="Peptidase_C25"/>
    <property type="match status" value="1"/>
</dbReference>
<dbReference type="EMBL" id="FNAC01000012">
    <property type="protein sequence ID" value="SDD02597.1"/>
    <property type="molecule type" value="Genomic_DNA"/>
</dbReference>
<dbReference type="NCBIfam" id="NF033707">
    <property type="entry name" value="T9SS_sortase"/>
    <property type="match status" value="1"/>
</dbReference>
<dbReference type="InterPro" id="IPR001769">
    <property type="entry name" value="Gingipain"/>
</dbReference>
<keyword evidence="4" id="KW-1185">Reference proteome</keyword>
<dbReference type="STRING" id="686796.SAMN04488104_101268"/>
<dbReference type="CDD" id="cd02258">
    <property type="entry name" value="Peptidase_C25_N"/>
    <property type="match status" value="1"/>
</dbReference>
<proteinExistence type="predicted"/>
<dbReference type="SUPFAM" id="SSF52129">
    <property type="entry name" value="Caspase-like"/>
    <property type="match status" value="1"/>
</dbReference>
<evidence type="ECO:0000313" key="3">
    <source>
        <dbReference type="EMBL" id="SDD02597.1"/>
    </source>
</evidence>
<dbReference type="AlphaFoldDB" id="A0A1G6REZ3"/>
<evidence type="ECO:0000256" key="1">
    <source>
        <dbReference type="ARBA" id="ARBA00022729"/>
    </source>
</evidence>
<accession>A0A1G6REZ3</accession>
<dbReference type="InterPro" id="IPR029031">
    <property type="entry name" value="Gingipain_N_sf"/>
</dbReference>
<dbReference type="Gene3D" id="3.40.50.1460">
    <property type="match status" value="1"/>
</dbReference>
<dbReference type="OrthoDB" id="9809780at2"/>
<dbReference type="Proteomes" id="UP000199060">
    <property type="component" value="Unassembled WGS sequence"/>
</dbReference>
<dbReference type="RefSeq" id="WP_087938850.1">
    <property type="nucleotide sequence ID" value="NZ_FNAC01000012.1"/>
</dbReference>
<reference evidence="4" key="1">
    <citation type="submission" date="2016-10" db="EMBL/GenBank/DDBJ databases">
        <authorList>
            <person name="Varghese N."/>
            <person name="Submissions S."/>
        </authorList>
    </citation>
    <scope>NUCLEOTIDE SEQUENCE [LARGE SCALE GENOMIC DNA]</scope>
    <source>
        <strain evidence="4">DSM 23095</strain>
    </source>
</reference>